<reference evidence="2" key="1">
    <citation type="submission" date="2020-03" db="EMBL/GenBank/DDBJ databases">
        <authorList>
            <person name="Weist P."/>
        </authorList>
    </citation>
    <scope>NUCLEOTIDE SEQUENCE</scope>
</reference>
<proteinExistence type="predicted"/>
<comment type="caution">
    <text evidence="2">The sequence shown here is derived from an EMBL/GenBank/DDBJ whole genome shotgun (WGS) entry which is preliminary data.</text>
</comment>
<sequence>MKRLLELEDHVDLLLATDPHALLHPSPGFLPKTCRRGKPTSWPFLPERRAETETRRASLKRNTNEKTATSGLSQPHDRNPQYSQRFPVVPRRLRRHGSMPDMRGARRSLISAPSLPVLLCALHSCSCTFVHSLTPALLLKRAISSAPADYLQDCDAAEWPDKPAQS</sequence>
<keyword evidence="3" id="KW-1185">Reference proteome</keyword>
<feature type="region of interest" description="Disordered" evidence="1">
    <location>
        <begin position="40"/>
        <end position="85"/>
    </location>
</feature>
<name>A0A9N7TM90_PLEPL</name>
<feature type="compositionally biased region" description="Basic and acidic residues" evidence="1">
    <location>
        <begin position="46"/>
        <end position="56"/>
    </location>
</feature>
<evidence type="ECO:0000313" key="2">
    <source>
        <dbReference type="EMBL" id="CAB1415422.1"/>
    </source>
</evidence>
<organism evidence="2 3">
    <name type="scientific">Pleuronectes platessa</name>
    <name type="common">European plaice</name>
    <dbReference type="NCBI Taxonomy" id="8262"/>
    <lineage>
        <taxon>Eukaryota</taxon>
        <taxon>Metazoa</taxon>
        <taxon>Chordata</taxon>
        <taxon>Craniata</taxon>
        <taxon>Vertebrata</taxon>
        <taxon>Euteleostomi</taxon>
        <taxon>Actinopterygii</taxon>
        <taxon>Neopterygii</taxon>
        <taxon>Teleostei</taxon>
        <taxon>Neoteleostei</taxon>
        <taxon>Acanthomorphata</taxon>
        <taxon>Carangaria</taxon>
        <taxon>Pleuronectiformes</taxon>
        <taxon>Pleuronectoidei</taxon>
        <taxon>Pleuronectidae</taxon>
        <taxon>Pleuronectes</taxon>
    </lineage>
</organism>
<evidence type="ECO:0000313" key="3">
    <source>
        <dbReference type="Proteomes" id="UP001153269"/>
    </source>
</evidence>
<dbReference type="Proteomes" id="UP001153269">
    <property type="component" value="Unassembled WGS sequence"/>
</dbReference>
<evidence type="ECO:0000256" key="1">
    <source>
        <dbReference type="SAM" id="MobiDB-lite"/>
    </source>
</evidence>
<protein>
    <submittedName>
        <fullName evidence="2">Uncharacterized protein</fullName>
    </submittedName>
</protein>
<accession>A0A9N7TM90</accession>
<dbReference type="AlphaFoldDB" id="A0A9N7TM90"/>
<gene>
    <name evidence="2" type="ORF">PLEPLA_LOCUS3138</name>
</gene>
<dbReference type="EMBL" id="CADEAL010000155">
    <property type="protein sequence ID" value="CAB1415422.1"/>
    <property type="molecule type" value="Genomic_DNA"/>
</dbReference>